<feature type="transmembrane region" description="Helical" evidence="6">
    <location>
        <begin position="31"/>
        <end position="56"/>
    </location>
</feature>
<keyword evidence="4 6" id="KW-0472">Membrane</keyword>
<organism evidence="8 9">
    <name type="scientific">Phytomonospora endophytica</name>
    <dbReference type="NCBI Taxonomy" id="714109"/>
    <lineage>
        <taxon>Bacteria</taxon>
        <taxon>Bacillati</taxon>
        <taxon>Actinomycetota</taxon>
        <taxon>Actinomycetes</taxon>
        <taxon>Micromonosporales</taxon>
        <taxon>Micromonosporaceae</taxon>
        <taxon>Phytomonospora</taxon>
    </lineage>
</organism>
<dbReference type="AlphaFoldDB" id="A0A841FF52"/>
<dbReference type="Pfam" id="PF01061">
    <property type="entry name" value="ABC2_membrane"/>
    <property type="match status" value="1"/>
</dbReference>
<dbReference type="Proteomes" id="UP000548476">
    <property type="component" value="Unassembled WGS sequence"/>
</dbReference>
<comment type="caution">
    <text evidence="6">Lacks conserved residue(s) required for the propagation of feature annotation.</text>
</comment>
<dbReference type="GO" id="GO:0046677">
    <property type="term" value="P:response to antibiotic"/>
    <property type="evidence" value="ECO:0007669"/>
    <property type="project" value="UniProtKB-KW"/>
</dbReference>
<sequence>MTVMTTLAIRQKGLRPGAMVERNYAVHKHGWLVILTGLLESLFYLFSLGVGVGALVKQIELPDGRMVDYAVFVAPAMLASAAMNAAVAETTFNVFGKLKWMKLYDGVLATPMRPRDVAAGEISWALIRGGIYSTAFLVVMAGLGLTETWWSLLALPGSVLVGLAFSGIGLLATTYFRNWPDFDWMMAFIFVMFLFSGSFAPIENYPEPLQWIVHASPLYHGIELLRACTLGELSPWMLVHAAYLVAVAAVCLAFASRRLSRVLYK</sequence>
<feature type="domain" description="ABC transmembrane type-2" evidence="7">
    <location>
        <begin position="32"/>
        <end position="262"/>
    </location>
</feature>
<evidence type="ECO:0000256" key="1">
    <source>
        <dbReference type="ARBA" id="ARBA00004141"/>
    </source>
</evidence>
<dbReference type="PRINTS" id="PR00164">
    <property type="entry name" value="ABC2TRNSPORT"/>
</dbReference>
<comment type="similarity">
    <text evidence="6">Belongs to the ABC-2 integral membrane protein family.</text>
</comment>
<feature type="transmembrane region" description="Helical" evidence="6">
    <location>
        <begin position="233"/>
        <end position="255"/>
    </location>
</feature>
<dbReference type="PROSITE" id="PS51012">
    <property type="entry name" value="ABC_TM2"/>
    <property type="match status" value="1"/>
</dbReference>
<evidence type="ECO:0000313" key="8">
    <source>
        <dbReference type="EMBL" id="MBB6034205.1"/>
    </source>
</evidence>
<keyword evidence="3 6" id="KW-1133">Transmembrane helix</keyword>
<dbReference type="InterPro" id="IPR013525">
    <property type="entry name" value="ABC2_TM"/>
</dbReference>
<reference evidence="8 9" key="1">
    <citation type="submission" date="2020-08" db="EMBL/GenBank/DDBJ databases">
        <title>Genomic Encyclopedia of Type Strains, Phase IV (KMG-IV): sequencing the most valuable type-strain genomes for metagenomic binning, comparative biology and taxonomic classification.</title>
        <authorList>
            <person name="Goeker M."/>
        </authorList>
    </citation>
    <scope>NUCLEOTIDE SEQUENCE [LARGE SCALE GENOMIC DNA]</scope>
    <source>
        <strain evidence="8 9">YIM 65646</strain>
    </source>
</reference>
<keyword evidence="9" id="KW-1185">Reference proteome</keyword>
<evidence type="ECO:0000256" key="2">
    <source>
        <dbReference type="ARBA" id="ARBA00022692"/>
    </source>
</evidence>
<feature type="transmembrane region" description="Helical" evidence="6">
    <location>
        <begin position="149"/>
        <end position="172"/>
    </location>
</feature>
<evidence type="ECO:0000256" key="3">
    <source>
        <dbReference type="ARBA" id="ARBA00022989"/>
    </source>
</evidence>
<keyword evidence="6" id="KW-1003">Cell membrane</keyword>
<proteinExistence type="inferred from homology"/>
<evidence type="ECO:0000256" key="5">
    <source>
        <dbReference type="ARBA" id="ARBA00023251"/>
    </source>
</evidence>
<dbReference type="GO" id="GO:0043190">
    <property type="term" value="C:ATP-binding cassette (ABC) transporter complex"/>
    <property type="evidence" value="ECO:0007669"/>
    <property type="project" value="InterPro"/>
</dbReference>
<evidence type="ECO:0000313" key="9">
    <source>
        <dbReference type="Proteomes" id="UP000548476"/>
    </source>
</evidence>
<evidence type="ECO:0000259" key="7">
    <source>
        <dbReference type="PROSITE" id="PS51012"/>
    </source>
</evidence>
<dbReference type="PANTHER" id="PTHR43229:SF2">
    <property type="entry name" value="NODULATION PROTEIN J"/>
    <property type="match status" value="1"/>
</dbReference>
<dbReference type="RefSeq" id="WP_184787089.1">
    <property type="nucleotide sequence ID" value="NZ_BONT01000045.1"/>
</dbReference>
<dbReference type="GO" id="GO:0140359">
    <property type="term" value="F:ABC-type transporter activity"/>
    <property type="evidence" value="ECO:0007669"/>
    <property type="project" value="InterPro"/>
</dbReference>
<dbReference type="EMBL" id="JACHGT010000004">
    <property type="protein sequence ID" value="MBB6034205.1"/>
    <property type="molecule type" value="Genomic_DNA"/>
</dbReference>
<accession>A0A841FF52</accession>
<keyword evidence="2 6" id="KW-0812">Transmembrane</keyword>
<dbReference type="InterPro" id="IPR047817">
    <property type="entry name" value="ABC2_TM_bact-type"/>
</dbReference>
<evidence type="ECO:0000256" key="6">
    <source>
        <dbReference type="RuleBase" id="RU361157"/>
    </source>
</evidence>
<dbReference type="InterPro" id="IPR051784">
    <property type="entry name" value="Nod_factor_ABC_transporter"/>
</dbReference>
<feature type="transmembrane region" description="Helical" evidence="6">
    <location>
        <begin position="184"/>
        <end position="202"/>
    </location>
</feature>
<comment type="subcellular location">
    <subcellularLocation>
        <location evidence="6">Cell membrane</location>
        <topology evidence="6">Multi-pass membrane protein</topology>
    </subcellularLocation>
    <subcellularLocation>
        <location evidence="1">Membrane</location>
        <topology evidence="1">Multi-pass membrane protein</topology>
    </subcellularLocation>
</comment>
<keyword evidence="6" id="KW-0813">Transport</keyword>
<comment type="caution">
    <text evidence="8">The sequence shown here is derived from an EMBL/GenBank/DDBJ whole genome shotgun (WGS) entry which is preliminary data.</text>
</comment>
<keyword evidence="5" id="KW-0046">Antibiotic resistance</keyword>
<dbReference type="PIRSF" id="PIRSF006648">
    <property type="entry name" value="DrrB"/>
    <property type="match status" value="1"/>
</dbReference>
<feature type="transmembrane region" description="Helical" evidence="6">
    <location>
        <begin position="122"/>
        <end position="143"/>
    </location>
</feature>
<dbReference type="InterPro" id="IPR000412">
    <property type="entry name" value="ABC_2_transport"/>
</dbReference>
<name>A0A841FF52_9ACTN</name>
<dbReference type="PANTHER" id="PTHR43229">
    <property type="entry name" value="NODULATION PROTEIN J"/>
    <property type="match status" value="1"/>
</dbReference>
<protein>
    <recommendedName>
        <fullName evidence="6">Transport permease protein</fullName>
    </recommendedName>
</protein>
<gene>
    <name evidence="8" type="ORF">HNR73_002055</name>
</gene>
<evidence type="ECO:0000256" key="4">
    <source>
        <dbReference type="ARBA" id="ARBA00023136"/>
    </source>
</evidence>